<protein>
    <recommendedName>
        <fullName evidence="1">CBM21 domain-containing protein</fullName>
    </recommendedName>
</protein>
<dbReference type="AlphaFoldDB" id="A0A9Q0E9T1"/>
<dbReference type="GO" id="GO:2001069">
    <property type="term" value="F:glycogen binding"/>
    <property type="evidence" value="ECO:0007669"/>
    <property type="project" value="TreeGrafter"/>
</dbReference>
<gene>
    <name evidence="2" type="ORF">NHX12_031012</name>
</gene>
<organism evidence="2 3">
    <name type="scientific">Muraenolepis orangiensis</name>
    <name type="common">Patagonian moray cod</name>
    <dbReference type="NCBI Taxonomy" id="630683"/>
    <lineage>
        <taxon>Eukaryota</taxon>
        <taxon>Metazoa</taxon>
        <taxon>Chordata</taxon>
        <taxon>Craniata</taxon>
        <taxon>Vertebrata</taxon>
        <taxon>Euteleostomi</taxon>
        <taxon>Actinopterygii</taxon>
        <taxon>Neopterygii</taxon>
        <taxon>Teleostei</taxon>
        <taxon>Neoteleostei</taxon>
        <taxon>Acanthomorphata</taxon>
        <taxon>Zeiogadaria</taxon>
        <taxon>Gadariae</taxon>
        <taxon>Gadiformes</taxon>
        <taxon>Muraenolepidoidei</taxon>
        <taxon>Muraenolepididae</taxon>
        <taxon>Muraenolepis</taxon>
    </lineage>
</organism>
<dbReference type="Gene3D" id="2.60.40.2440">
    <property type="entry name" value="Carbohydrate binding type-21 domain"/>
    <property type="match status" value="1"/>
</dbReference>
<feature type="domain" description="CBM21" evidence="1">
    <location>
        <begin position="21"/>
        <end position="64"/>
    </location>
</feature>
<dbReference type="InterPro" id="IPR005036">
    <property type="entry name" value="CBM21_dom"/>
</dbReference>
<evidence type="ECO:0000313" key="3">
    <source>
        <dbReference type="Proteomes" id="UP001148018"/>
    </source>
</evidence>
<dbReference type="GO" id="GO:0008157">
    <property type="term" value="F:protein phosphatase 1 binding"/>
    <property type="evidence" value="ECO:0007669"/>
    <property type="project" value="TreeGrafter"/>
</dbReference>
<sequence length="77" mass="8754">MSHTNTAALWVSSEILGDGVDVETDVFHFWLPVPPFILQPGTILEFAICYKVNGYSYWDNNDGQKCPECEDSMLHFI</sequence>
<dbReference type="GO" id="GO:0000164">
    <property type="term" value="C:protein phosphatase type 1 complex"/>
    <property type="evidence" value="ECO:0007669"/>
    <property type="project" value="TreeGrafter"/>
</dbReference>
<proteinExistence type="predicted"/>
<dbReference type="Proteomes" id="UP001148018">
    <property type="component" value="Unassembled WGS sequence"/>
</dbReference>
<dbReference type="PANTHER" id="PTHR12307:SF4">
    <property type="entry name" value="PROTEIN PHOSPHATASE 1 REGULATORY SUBUNIT 3D"/>
    <property type="match status" value="1"/>
</dbReference>
<dbReference type="GO" id="GO:0005979">
    <property type="term" value="P:regulation of glycogen biosynthetic process"/>
    <property type="evidence" value="ECO:0007669"/>
    <property type="project" value="TreeGrafter"/>
</dbReference>
<dbReference type="OrthoDB" id="1881at2759"/>
<comment type="caution">
    <text evidence="2">The sequence shown here is derived from an EMBL/GenBank/DDBJ whole genome shotgun (WGS) entry which is preliminary data.</text>
</comment>
<reference evidence="2" key="1">
    <citation type="submission" date="2022-07" db="EMBL/GenBank/DDBJ databases">
        <title>Chromosome-level genome of Muraenolepis orangiensis.</title>
        <authorList>
            <person name="Kim J."/>
        </authorList>
    </citation>
    <scope>NUCLEOTIDE SEQUENCE</scope>
    <source>
        <strain evidence="2">KU_S4_2022</strain>
        <tissue evidence="2">Muscle</tissue>
    </source>
</reference>
<dbReference type="InterPro" id="IPR050782">
    <property type="entry name" value="PP1_regulatory_subunit_3"/>
</dbReference>
<dbReference type="EMBL" id="JANIIK010000046">
    <property type="protein sequence ID" value="KAJ3603270.1"/>
    <property type="molecule type" value="Genomic_DNA"/>
</dbReference>
<evidence type="ECO:0000259" key="1">
    <source>
        <dbReference type="Pfam" id="PF03370"/>
    </source>
</evidence>
<name>A0A9Q0E9T1_9TELE</name>
<keyword evidence="3" id="KW-1185">Reference proteome</keyword>
<accession>A0A9Q0E9T1</accession>
<dbReference type="InterPro" id="IPR038175">
    <property type="entry name" value="CBM21_dom_sf"/>
</dbReference>
<dbReference type="Pfam" id="PF03370">
    <property type="entry name" value="CBM_21"/>
    <property type="match status" value="1"/>
</dbReference>
<evidence type="ECO:0000313" key="2">
    <source>
        <dbReference type="EMBL" id="KAJ3603270.1"/>
    </source>
</evidence>
<dbReference type="PANTHER" id="PTHR12307">
    <property type="entry name" value="PROTEIN PHOSPHATASE 1 REGULATORY SUBUNIT"/>
    <property type="match status" value="1"/>
</dbReference>